<sequence length="457" mass="46721">MPDGLPISGGGETTSVITDELVGAATQLESLTRESASLRAELGAIDGLLTWGELRDAPADAKRAEVDLDRAVMFLHQAELQAQFFSWALSQAADGYSAVEFGARRLLGGAIDGLGTLGGMLAPLLAPLAATSVTGVALLSPADRNRLLSDPTVVGAVRAGVMGADDALMARAGIPAPIAALLGDQGLGLSGLSTAAGALGAVGALIGMRPAPDVRVASQQALPSAPAPSGFVDRLSRVPDPFTRGGPQVTIEKYEMPDGEIRAEVYIAGTVDFDPWVEGQPWDMASNIANAAGESSGSAEAVRAAMREAGLDADTPVQFTGYSQGAATAARLVSSGDFDARGLVTFGGPTGQIPLPESVPTVLVEHTDDLVAALGGRQDNTHAVLVQRYATEGMEFDGSELMPGHRVEGYLETARLMDSDPDATLAGAAASVAGFTEGGVLVSRTAYEIDRVSGPSS</sequence>
<comment type="caution">
    <text evidence="1">The sequence shown here is derived from an EMBL/GenBank/DDBJ whole genome shotgun (WGS) entry which is preliminary data.</text>
</comment>
<dbReference type="RefSeq" id="WP_305003575.1">
    <property type="nucleotide sequence ID" value="NZ_JAUQUB010000003.1"/>
</dbReference>
<accession>A0ABT9BQ75</accession>
<gene>
    <name evidence="1" type="ORF">Q5716_12980</name>
</gene>
<dbReference type="InterPro" id="IPR029058">
    <property type="entry name" value="AB_hydrolase_fold"/>
</dbReference>
<reference evidence="1 2" key="1">
    <citation type="submission" date="2023-07" db="EMBL/GenBank/DDBJ databases">
        <title>Protaetiibacter sp. nov WY-16 isolated from soil.</title>
        <authorList>
            <person name="Liu B."/>
            <person name="Wan Y."/>
        </authorList>
    </citation>
    <scope>NUCLEOTIDE SEQUENCE [LARGE SCALE GENOMIC DNA]</scope>
    <source>
        <strain evidence="1 2">WY-16</strain>
    </source>
</reference>
<name>A0ABT9BQ75_9MICO</name>
<protein>
    <submittedName>
        <fullName evidence="1">Uncharacterized protein</fullName>
    </submittedName>
</protein>
<proteinExistence type="predicted"/>
<evidence type="ECO:0000313" key="1">
    <source>
        <dbReference type="EMBL" id="MDO7883145.1"/>
    </source>
</evidence>
<keyword evidence="2" id="KW-1185">Reference proteome</keyword>
<dbReference type="EMBL" id="JAUQUB010000003">
    <property type="protein sequence ID" value="MDO7883145.1"/>
    <property type="molecule type" value="Genomic_DNA"/>
</dbReference>
<dbReference type="Proteomes" id="UP001241072">
    <property type="component" value="Unassembled WGS sequence"/>
</dbReference>
<dbReference type="SUPFAM" id="SSF53474">
    <property type="entry name" value="alpha/beta-Hydrolases"/>
    <property type="match status" value="1"/>
</dbReference>
<organism evidence="1 2">
    <name type="scientific">Antiquaquibacter soli</name>
    <dbReference type="NCBI Taxonomy" id="3064523"/>
    <lineage>
        <taxon>Bacteria</taxon>
        <taxon>Bacillati</taxon>
        <taxon>Actinomycetota</taxon>
        <taxon>Actinomycetes</taxon>
        <taxon>Micrococcales</taxon>
        <taxon>Microbacteriaceae</taxon>
        <taxon>Antiquaquibacter</taxon>
    </lineage>
</organism>
<evidence type="ECO:0000313" key="2">
    <source>
        <dbReference type="Proteomes" id="UP001241072"/>
    </source>
</evidence>
<dbReference type="Gene3D" id="3.40.50.1820">
    <property type="entry name" value="alpha/beta hydrolase"/>
    <property type="match status" value="1"/>
</dbReference>